<feature type="signal peptide" evidence="3">
    <location>
        <begin position="1"/>
        <end position="26"/>
    </location>
</feature>
<sequence length="183" mass="20524">MADNSSITKVLGLFTLTAFILSLVSSYTCEFISLSNDDDNEQNEPSAIGIWWVKEADGCESWPHGSIYYGSWIREARVFSIITTIIGFFLMLSVCYIKPTELEFGWSFFSATVQEGLKLLFLVNKHDYSLQYGAQCCIASTVLWFVCWCMSCMRRGAASSGGGDDELNEPLIQEDEEVETPIN</sequence>
<evidence type="ECO:0008006" key="5">
    <source>
        <dbReference type="Google" id="ProtNLM"/>
    </source>
</evidence>
<feature type="transmembrane region" description="Helical" evidence="2">
    <location>
        <begin position="129"/>
        <end position="150"/>
    </location>
</feature>
<protein>
    <recommendedName>
        <fullName evidence="5">Transmembrane protein</fullName>
    </recommendedName>
</protein>
<feature type="chain" id="PRO_5031360474" description="Transmembrane protein" evidence="3">
    <location>
        <begin position="27"/>
        <end position="183"/>
    </location>
</feature>
<keyword evidence="2" id="KW-0472">Membrane</keyword>
<evidence type="ECO:0000313" key="4">
    <source>
        <dbReference type="EMBL" id="CAD9336902.1"/>
    </source>
</evidence>
<evidence type="ECO:0000256" key="2">
    <source>
        <dbReference type="SAM" id="Phobius"/>
    </source>
</evidence>
<keyword evidence="3" id="KW-0732">Signal</keyword>
<feature type="transmembrane region" description="Helical" evidence="2">
    <location>
        <begin position="78"/>
        <end position="97"/>
    </location>
</feature>
<organism evidence="4">
    <name type="scientific">Ditylum brightwellii</name>
    <dbReference type="NCBI Taxonomy" id="49249"/>
    <lineage>
        <taxon>Eukaryota</taxon>
        <taxon>Sar</taxon>
        <taxon>Stramenopiles</taxon>
        <taxon>Ochrophyta</taxon>
        <taxon>Bacillariophyta</taxon>
        <taxon>Mediophyceae</taxon>
        <taxon>Lithodesmiophycidae</taxon>
        <taxon>Lithodesmiales</taxon>
        <taxon>Lithodesmiaceae</taxon>
        <taxon>Ditylum</taxon>
    </lineage>
</organism>
<evidence type="ECO:0000256" key="3">
    <source>
        <dbReference type="SAM" id="SignalP"/>
    </source>
</evidence>
<feature type="region of interest" description="Disordered" evidence="1">
    <location>
        <begin position="159"/>
        <end position="183"/>
    </location>
</feature>
<keyword evidence="2" id="KW-0812">Transmembrane</keyword>
<gene>
    <name evidence="4" type="ORF">DBRI1063_LOCUS14515</name>
</gene>
<keyword evidence="2" id="KW-1133">Transmembrane helix</keyword>
<dbReference type="AlphaFoldDB" id="A0A7S2EIE4"/>
<proteinExistence type="predicted"/>
<feature type="compositionally biased region" description="Acidic residues" evidence="1">
    <location>
        <begin position="163"/>
        <end position="183"/>
    </location>
</feature>
<name>A0A7S2EIE4_9STRA</name>
<dbReference type="EMBL" id="HBGN01022758">
    <property type="protein sequence ID" value="CAD9336902.1"/>
    <property type="molecule type" value="Transcribed_RNA"/>
</dbReference>
<evidence type="ECO:0000256" key="1">
    <source>
        <dbReference type="SAM" id="MobiDB-lite"/>
    </source>
</evidence>
<accession>A0A7S2EIE4</accession>
<reference evidence="4" key="1">
    <citation type="submission" date="2021-01" db="EMBL/GenBank/DDBJ databases">
        <authorList>
            <person name="Corre E."/>
            <person name="Pelletier E."/>
            <person name="Niang G."/>
            <person name="Scheremetjew M."/>
            <person name="Finn R."/>
            <person name="Kale V."/>
            <person name="Holt S."/>
            <person name="Cochrane G."/>
            <person name="Meng A."/>
            <person name="Brown T."/>
            <person name="Cohen L."/>
        </authorList>
    </citation>
    <scope>NUCLEOTIDE SEQUENCE</scope>
    <source>
        <strain evidence="4">Pop2</strain>
    </source>
</reference>